<feature type="compositionally biased region" description="Polar residues" evidence="1">
    <location>
        <begin position="1"/>
        <end position="19"/>
    </location>
</feature>
<keyword evidence="3" id="KW-1185">Reference proteome</keyword>
<reference evidence="2 3" key="1">
    <citation type="journal article" date="2019" name="Environ. Microbiol.">
        <title>At the nexus of three kingdoms: the genome of the mycorrhizal fungus Gigaspora margarita provides insights into plant, endobacterial and fungal interactions.</title>
        <authorList>
            <person name="Venice F."/>
            <person name="Ghignone S."/>
            <person name="Salvioli di Fossalunga A."/>
            <person name="Amselem J."/>
            <person name="Novero M."/>
            <person name="Xianan X."/>
            <person name="Sedzielewska Toro K."/>
            <person name="Morin E."/>
            <person name="Lipzen A."/>
            <person name="Grigoriev I.V."/>
            <person name="Henrissat B."/>
            <person name="Martin F.M."/>
            <person name="Bonfante P."/>
        </authorList>
    </citation>
    <scope>NUCLEOTIDE SEQUENCE [LARGE SCALE GENOMIC DNA]</scope>
    <source>
        <strain evidence="2 3">BEG34</strain>
    </source>
</reference>
<name>A0A8H4EU54_GIGMA</name>
<feature type="compositionally biased region" description="Low complexity" evidence="1">
    <location>
        <begin position="58"/>
        <end position="71"/>
    </location>
</feature>
<dbReference type="AlphaFoldDB" id="A0A8H4EU54"/>
<dbReference type="EMBL" id="WTPW01000046">
    <property type="protein sequence ID" value="KAF0554833.1"/>
    <property type="molecule type" value="Genomic_DNA"/>
</dbReference>
<evidence type="ECO:0000313" key="3">
    <source>
        <dbReference type="Proteomes" id="UP000439903"/>
    </source>
</evidence>
<protein>
    <submittedName>
        <fullName evidence="2">Uncharacterized protein</fullName>
    </submittedName>
</protein>
<gene>
    <name evidence="2" type="ORF">F8M41_018463</name>
</gene>
<dbReference type="Proteomes" id="UP000439903">
    <property type="component" value="Unassembled WGS sequence"/>
</dbReference>
<accession>A0A8H4EU54</accession>
<proteinExistence type="predicted"/>
<evidence type="ECO:0000256" key="1">
    <source>
        <dbReference type="SAM" id="MobiDB-lite"/>
    </source>
</evidence>
<feature type="region of interest" description="Disordered" evidence="1">
    <location>
        <begin position="1"/>
        <end position="87"/>
    </location>
</feature>
<sequence>MYTNRGNRFSHQPSGTTWRPVTIRPPVPTNPNFVNAFPSYESDSDSDRPRPYNVIFDSSSTSPALSSSSHSPQETSEIQIPGINDSPIANIEEIEDSAGTYLESNNVETSGMEQDNQITVNTLEAQDDYCDDENENVHPNQNQVENDPLKQNIAFLRKAVKQLEDDEWQFIQTRNEFTKF</sequence>
<organism evidence="2 3">
    <name type="scientific">Gigaspora margarita</name>
    <dbReference type="NCBI Taxonomy" id="4874"/>
    <lineage>
        <taxon>Eukaryota</taxon>
        <taxon>Fungi</taxon>
        <taxon>Fungi incertae sedis</taxon>
        <taxon>Mucoromycota</taxon>
        <taxon>Glomeromycotina</taxon>
        <taxon>Glomeromycetes</taxon>
        <taxon>Diversisporales</taxon>
        <taxon>Gigasporaceae</taxon>
        <taxon>Gigaspora</taxon>
    </lineage>
</organism>
<evidence type="ECO:0000313" key="2">
    <source>
        <dbReference type="EMBL" id="KAF0554833.1"/>
    </source>
</evidence>
<comment type="caution">
    <text evidence="2">The sequence shown here is derived from an EMBL/GenBank/DDBJ whole genome shotgun (WGS) entry which is preliminary data.</text>
</comment>
<dbReference type="OrthoDB" id="2316525at2759"/>